<dbReference type="InterPro" id="IPR013783">
    <property type="entry name" value="Ig-like_fold"/>
</dbReference>
<accession>A0A0F9T1S0</accession>
<proteinExistence type="predicted"/>
<dbReference type="InterPro" id="IPR014917">
    <property type="entry name" value="DUF1800"/>
</dbReference>
<dbReference type="PANTHER" id="PTHR43737:SF1">
    <property type="entry name" value="DUF1501 DOMAIN-CONTAINING PROTEIN"/>
    <property type="match status" value="1"/>
</dbReference>
<dbReference type="Pfam" id="PF08811">
    <property type="entry name" value="DUF1800"/>
    <property type="match status" value="1"/>
</dbReference>
<gene>
    <name evidence="1" type="ORF">LCGC14_0448510</name>
</gene>
<dbReference type="EMBL" id="LAZR01000441">
    <property type="protein sequence ID" value="KKN68752.1"/>
    <property type="molecule type" value="Genomic_DNA"/>
</dbReference>
<sequence length="635" mass="70763">MHYKFALIASSVFILSACGGSGSDDTPTVNGNKIPILSVADIPSELSKGQTIELTATASDKDGTITSVVWLQTQGPQLINGPLEAATTSVTLLNAQSYKPVDYAFSVTATDNEGASSVKTLSFTARNNMDDISAARLLHQATMGPKLSEIQSAQGLSEQQWLDKQIALPINYHRDYLVKLNDDDDFKYISRIDAWWKAVMQSDDQLRQRVAFALSEILVVSDENSALRGQPEGMITYYDLLLKHAFGNYRDLLQDVTLSPIMGTYLSHLGNEKADDALNIRPDENYAREVMQLFTIGLEELNLDGSAKLDAQGNTITTYGQDEIEGFARVFTGWTFADSETFKRKSRDYIKPMEAFDEYHSSKQKTLLNGEVIPQGYAAEESLHIALDNLFNHQNVAPFISKQLIQRLITSNPTPQYVERVANVFIDNGAGVRGDLAAVVKAIYLDDEARHFGSVLNYQGKIKEPILKTVQFWRNLDAESPAGYYKTWNLINSYGQGPMQSASVFNFFRPDYQTAALRNEGIVAPELQIANDATLIGTMNALYASLVWSTAEAHSDLNSNGIYVYVQDDMNVLEKNGVSALLTQYNTLYFAGAMSSDTRKALFDLDAYFNEEQYRERVSYLLYMIAISPEFNVQY</sequence>
<dbReference type="AlphaFoldDB" id="A0A0F9T1S0"/>
<organism evidence="1">
    <name type="scientific">marine sediment metagenome</name>
    <dbReference type="NCBI Taxonomy" id="412755"/>
    <lineage>
        <taxon>unclassified sequences</taxon>
        <taxon>metagenomes</taxon>
        <taxon>ecological metagenomes</taxon>
    </lineage>
</organism>
<dbReference type="Pfam" id="PF22352">
    <property type="entry name" value="K319L-like_PKD"/>
    <property type="match status" value="1"/>
</dbReference>
<evidence type="ECO:0008006" key="2">
    <source>
        <dbReference type="Google" id="ProtNLM"/>
    </source>
</evidence>
<reference evidence="1" key="1">
    <citation type="journal article" date="2015" name="Nature">
        <title>Complex archaea that bridge the gap between prokaryotes and eukaryotes.</title>
        <authorList>
            <person name="Spang A."/>
            <person name="Saw J.H."/>
            <person name="Jorgensen S.L."/>
            <person name="Zaremba-Niedzwiedzka K."/>
            <person name="Martijn J."/>
            <person name="Lind A.E."/>
            <person name="van Eijk R."/>
            <person name="Schleper C."/>
            <person name="Guy L."/>
            <person name="Ettema T.J."/>
        </authorList>
    </citation>
    <scope>NUCLEOTIDE SEQUENCE</scope>
</reference>
<dbReference type="PROSITE" id="PS51257">
    <property type="entry name" value="PROKAR_LIPOPROTEIN"/>
    <property type="match status" value="1"/>
</dbReference>
<dbReference type="PANTHER" id="PTHR43737">
    <property type="entry name" value="BLL7424 PROTEIN"/>
    <property type="match status" value="1"/>
</dbReference>
<name>A0A0F9T1S0_9ZZZZ</name>
<protein>
    <recommendedName>
        <fullName evidence="2">Ig-like domain-containing protein</fullName>
    </recommendedName>
</protein>
<evidence type="ECO:0000313" key="1">
    <source>
        <dbReference type="EMBL" id="KKN68752.1"/>
    </source>
</evidence>
<dbReference type="Gene3D" id="2.60.40.10">
    <property type="entry name" value="Immunoglobulins"/>
    <property type="match status" value="1"/>
</dbReference>
<comment type="caution">
    <text evidence="1">The sequence shown here is derived from an EMBL/GenBank/DDBJ whole genome shotgun (WGS) entry which is preliminary data.</text>
</comment>